<dbReference type="InterPro" id="IPR043129">
    <property type="entry name" value="ATPase_NBD"/>
</dbReference>
<dbReference type="Gene3D" id="3.30.420.40">
    <property type="match status" value="3"/>
</dbReference>
<gene>
    <name evidence="2" type="ORF">Aco04nite_20250</name>
</gene>
<dbReference type="InterPro" id="IPR000600">
    <property type="entry name" value="ROK"/>
</dbReference>
<dbReference type="AlphaFoldDB" id="A0A919SGU5"/>
<evidence type="ECO:0000313" key="2">
    <source>
        <dbReference type="EMBL" id="GIM70428.1"/>
    </source>
</evidence>
<dbReference type="InterPro" id="IPR036390">
    <property type="entry name" value="WH_DNA-bd_sf"/>
</dbReference>
<evidence type="ECO:0000313" key="3">
    <source>
        <dbReference type="Proteomes" id="UP000680865"/>
    </source>
</evidence>
<dbReference type="EMBL" id="BOQP01000008">
    <property type="protein sequence ID" value="GIM70428.1"/>
    <property type="molecule type" value="Genomic_DNA"/>
</dbReference>
<dbReference type="PANTHER" id="PTHR18964:SF149">
    <property type="entry name" value="BIFUNCTIONAL UDP-N-ACETYLGLUCOSAMINE 2-EPIMERASE_N-ACETYLMANNOSAMINE KINASE"/>
    <property type="match status" value="1"/>
</dbReference>
<reference evidence="2" key="1">
    <citation type="submission" date="2021-03" db="EMBL/GenBank/DDBJ databases">
        <title>Whole genome shotgun sequence of Actinoplanes consettensis NBRC 14913.</title>
        <authorList>
            <person name="Komaki H."/>
            <person name="Tamura T."/>
        </authorList>
    </citation>
    <scope>NUCLEOTIDE SEQUENCE</scope>
    <source>
        <strain evidence="2">NBRC 14913</strain>
    </source>
</reference>
<dbReference type="Proteomes" id="UP000680865">
    <property type="component" value="Unassembled WGS sequence"/>
</dbReference>
<name>A0A919SGU5_9ACTN</name>
<comment type="caution">
    <text evidence="2">The sequence shown here is derived from an EMBL/GenBank/DDBJ whole genome shotgun (WGS) entry which is preliminary data.</text>
</comment>
<dbReference type="RefSeq" id="WP_212996923.1">
    <property type="nucleotide sequence ID" value="NZ_BAAATW010000003.1"/>
</dbReference>
<protein>
    <submittedName>
        <fullName evidence="2">Uncharacterized protein</fullName>
    </submittedName>
</protein>
<evidence type="ECO:0000256" key="1">
    <source>
        <dbReference type="ARBA" id="ARBA00006479"/>
    </source>
</evidence>
<accession>A0A919SGU5</accession>
<proteinExistence type="inferred from homology"/>
<dbReference type="SUPFAM" id="SSF46785">
    <property type="entry name" value="Winged helix' DNA-binding domain"/>
    <property type="match status" value="1"/>
</dbReference>
<organism evidence="2 3">
    <name type="scientific">Winogradskya consettensis</name>
    <dbReference type="NCBI Taxonomy" id="113560"/>
    <lineage>
        <taxon>Bacteria</taxon>
        <taxon>Bacillati</taxon>
        <taxon>Actinomycetota</taxon>
        <taxon>Actinomycetes</taxon>
        <taxon>Micromonosporales</taxon>
        <taxon>Micromonosporaceae</taxon>
        <taxon>Winogradskya</taxon>
    </lineage>
</organism>
<sequence length="325" mass="33459">MSDLVKRAGGNTRWIETNKEMRRSLAAGAIGAISDGGMLTVREVAETVGMSVVTANKLLNALTAAGAIEEVARRRVAKGPKPRVFRVPRAGFVTVHADGLRMVARGVDAYGIGRVVTVAGDLSPEGIAGLCAQVSDGAERVREVVVGIPSDLPAGTAERLAAGATELIGSSVRVRPNAHLAALAEAEIGAGRDCGDFVLVSADPSLRVTMVLDGKPRTGRHGAAGAVHRMFPHLAGLPQGHERTLSAITLVCMVADPALVVLSRPLTRSDELLDEVRETVARRVPTPPRIVGSAVAGDPVLAGAARLASAGMVAELAGRATVPSA</sequence>
<keyword evidence="3" id="KW-1185">Reference proteome</keyword>
<dbReference type="SUPFAM" id="SSF53067">
    <property type="entry name" value="Actin-like ATPase domain"/>
    <property type="match status" value="1"/>
</dbReference>
<dbReference type="PANTHER" id="PTHR18964">
    <property type="entry name" value="ROK (REPRESSOR, ORF, KINASE) FAMILY"/>
    <property type="match status" value="1"/>
</dbReference>
<comment type="similarity">
    <text evidence="1">Belongs to the ROK (NagC/XylR) family.</text>
</comment>